<accession>A0A0K9XE68</accession>
<dbReference type="EMBL" id="LFXA01000012">
    <property type="protein sequence ID" value="KNB50952.1"/>
    <property type="molecule type" value="Genomic_DNA"/>
</dbReference>
<evidence type="ECO:0000313" key="3">
    <source>
        <dbReference type="Proteomes" id="UP000037288"/>
    </source>
</evidence>
<proteinExistence type="predicted"/>
<protein>
    <submittedName>
        <fullName evidence="2">Uncharacterized protein</fullName>
    </submittedName>
</protein>
<comment type="caution">
    <text evidence="2">The sequence shown here is derived from an EMBL/GenBank/DDBJ whole genome shotgun (WGS) entry which is preliminary data.</text>
</comment>
<name>A0A0K9XE68_9ACTN</name>
<dbReference type="STRING" id="1678637.AC230_19470"/>
<keyword evidence="3" id="KW-1185">Reference proteome</keyword>
<sequence>MAALGRLASRRRRWVTAAALLVAVAALWWGHAVAGRLSTGGWAWKEASSSRAEVLLTQRFHGGVPDMVLMARTPGSVDAPEARDAGRRLVNLVRADRKVIGVDSYWTGPWAGMPRGGAKPRGTPAGGDERLGSADRHSALVLGCGCPETGGTRP</sequence>
<dbReference type="PATRIC" id="fig|1678637.3.peg.4187"/>
<dbReference type="Proteomes" id="UP000037288">
    <property type="component" value="Unassembled WGS sequence"/>
</dbReference>
<dbReference type="AlphaFoldDB" id="A0A0K9XE68"/>
<reference evidence="3" key="1">
    <citation type="submission" date="2015-07" db="EMBL/GenBank/DDBJ databases">
        <title>Draft genome sequence of Streptomyces sp. CMAA 1322, a bacterium isolated from Caatinga biome, from dry forest semiarid of Brazil.</title>
        <authorList>
            <person name="Santos S.N."/>
            <person name="Gacesa R."/>
            <person name="Taketani R.G."/>
            <person name="Long P.F."/>
            <person name="Melo I.S."/>
        </authorList>
    </citation>
    <scope>NUCLEOTIDE SEQUENCE [LARGE SCALE GENOMIC DNA]</scope>
    <source>
        <strain evidence="3">CMAA 1322</strain>
    </source>
</reference>
<gene>
    <name evidence="2" type="ORF">AC230_19470</name>
</gene>
<organism evidence="2 3">
    <name type="scientific">Streptomyces caatingaensis</name>
    <dbReference type="NCBI Taxonomy" id="1678637"/>
    <lineage>
        <taxon>Bacteria</taxon>
        <taxon>Bacillati</taxon>
        <taxon>Actinomycetota</taxon>
        <taxon>Actinomycetes</taxon>
        <taxon>Kitasatosporales</taxon>
        <taxon>Streptomycetaceae</taxon>
        <taxon>Streptomyces</taxon>
    </lineage>
</organism>
<evidence type="ECO:0000313" key="2">
    <source>
        <dbReference type="EMBL" id="KNB50952.1"/>
    </source>
</evidence>
<evidence type="ECO:0000256" key="1">
    <source>
        <dbReference type="SAM" id="MobiDB-lite"/>
    </source>
</evidence>
<feature type="region of interest" description="Disordered" evidence="1">
    <location>
        <begin position="113"/>
        <end position="134"/>
    </location>
</feature>